<protein>
    <submittedName>
        <fullName evidence="2">Uncharacterized protein</fullName>
    </submittedName>
</protein>
<dbReference type="Proteomes" id="UP000800038">
    <property type="component" value="Unassembled WGS sequence"/>
</dbReference>
<gene>
    <name evidence="2" type="ORF">EJ02DRAFT_479084</name>
</gene>
<evidence type="ECO:0000313" key="2">
    <source>
        <dbReference type="EMBL" id="KAF1936801.1"/>
    </source>
</evidence>
<name>A0A6A5S804_9PLEO</name>
<organism evidence="2 3">
    <name type="scientific">Clathrospora elynae</name>
    <dbReference type="NCBI Taxonomy" id="706981"/>
    <lineage>
        <taxon>Eukaryota</taxon>
        <taxon>Fungi</taxon>
        <taxon>Dikarya</taxon>
        <taxon>Ascomycota</taxon>
        <taxon>Pezizomycotina</taxon>
        <taxon>Dothideomycetes</taxon>
        <taxon>Pleosporomycetidae</taxon>
        <taxon>Pleosporales</taxon>
        <taxon>Diademaceae</taxon>
        <taxon>Clathrospora</taxon>
    </lineage>
</organism>
<dbReference type="AlphaFoldDB" id="A0A6A5S804"/>
<evidence type="ECO:0000313" key="3">
    <source>
        <dbReference type="Proteomes" id="UP000800038"/>
    </source>
</evidence>
<feature type="region of interest" description="Disordered" evidence="1">
    <location>
        <begin position="1"/>
        <end position="30"/>
    </location>
</feature>
<sequence length="236" mass="26607">MTNFSPKSSLEAKAPRLRMNRPSLVPQPQPGSIRSDILVTMIELQPPPSLQSNCKPSLFKTSAGAASPEKIHKLWLSTRKLATRIADGDYIFRLGLVDDASTAGSDLRDAVIDAMTEFMDGYGNRTAWWYLKGTTDGYYWCPMWRLPCFHFALSTSPWYWPAIHGVLESALRNLLRWILRGVCSENWRRCRATRLIERHGLTAWRTTSAGSMSTRLELAGEAVTRMRRTISGVAQS</sequence>
<accession>A0A6A5S804</accession>
<reference evidence="2" key="1">
    <citation type="journal article" date="2020" name="Stud. Mycol.">
        <title>101 Dothideomycetes genomes: a test case for predicting lifestyles and emergence of pathogens.</title>
        <authorList>
            <person name="Haridas S."/>
            <person name="Albert R."/>
            <person name="Binder M."/>
            <person name="Bloem J."/>
            <person name="Labutti K."/>
            <person name="Salamov A."/>
            <person name="Andreopoulos B."/>
            <person name="Baker S."/>
            <person name="Barry K."/>
            <person name="Bills G."/>
            <person name="Bluhm B."/>
            <person name="Cannon C."/>
            <person name="Castanera R."/>
            <person name="Culley D."/>
            <person name="Daum C."/>
            <person name="Ezra D."/>
            <person name="Gonzalez J."/>
            <person name="Henrissat B."/>
            <person name="Kuo A."/>
            <person name="Liang C."/>
            <person name="Lipzen A."/>
            <person name="Lutzoni F."/>
            <person name="Magnuson J."/>
            <person name="Mondo S."/>
            <person name="Nolan M."/>
            <person name="Ohm R."/>
            <person name="Pangilinan J."/>
            <person name="Park H.-J."/>
            <person name="Ramirez L."/>
            <person name="Alfaro M."/>
            <person name="Sun H."/>
            <person name="Tritt A."/>
            <person name="Yoshinaga Y."/>
            <person name="Zwiers L.-H."/>
            <person name="Turgeon B."/>
            <person name="Goodwin S."/>
            <person name="Spatafora J."/>
            <person name="Crous P."/>
            <person name="Grigoriev I."/>
        </authorList>
    </citation>
    <scope>NUCLEOTIDE SEQUENCE</scope>
    <source>
        <strain evidence="2">CBS 161.51</strain>
    </source>
</reference>
<dbReference type="EMBL" id="ML976169">
    <property type="protein sequence ID" value="KAF1936801.1"/>
    <property type="molecule type" value="Genomic_DNA"/>
</dbReference>
<keyword evidence="3" id="KW-1185">Reference proteome</keyword>
<proteinExistence type="predicted"/>
<evidence type="ECO:0000256" key="1">
    <source>
        <dbReference type="SAM" id="MobiDB-lite"/>
    </source>
</evidence>